<evidence type="ECO:0000313" key="5">
    <source>
        <dbReference type="Proteomes" id="UP000032726"/>
    </source>
</evidence>
<dbReference type="InterPro" id="IPR018232">
    <property type="entry name" value="Glyco_hydro_37_CS"/>
</dbReference>
<feature type="chain" id="PRO_5002300510" evidence="3">
    <location>
        <begin position="24"/>
        <end position="530"/>
    </location>
</feature>
<dbReference type="PRINTS" id="PR00744">
    <property type="entry name" value="GLHYDRLASE37"/>
</dbReference>
<name>A0A0D5YWY6_9FLAO</name>
<feature type="signal peptide" evidence="3">
    <location>
        <begin position="1"/>
        <end position="23"/>
    </location>
</feature>
<protein>
    <submittedName>
        <fullName evidence="4">Trehalase</fullName>
    </submittedName>
</protein>
<dbReference type="HOGENOM" id="CLU_006451_3_1_10"/>
<dbReference type="GO" id="GO:0005993">
    <property type="term" value="P:trehalose catabolic process"/>
    <property type="evidence" value="ECO:0007669"/>
    <property type="project" value="TreeGrafter"/>
</dbReference>
<dbReference type="STRING" id="516051.VC82_2822"/>
<gene>
    <name evidence="4" type="ORF">VC82_2822</name>
</gene>
<dbReference type="NCBIfam" id="NF009773">
    <property type="entry name" value="PRK13270.1"/>
    <property type="match status" value="1"/>
</dbReference>
<dbReference type="InterPro" id="IPR001661">
    <property type="entry name" value="Glyco_hydro_37"/>
</dbReference>
<evidence type="ECO:0000313" key="4">
    <source>
        <dbReference type="EMBL" id="AKA36368.1"/>
    </source>
</evidence>
<dbReference type="GO" id="GO:0004555">
    <property type="term" value="F:alpha,alpha-trehalase activity"/>
    <property type="evidence" value="ECO:0007669"/>
    <property type="project" value="InterPro"/>
</dbReference>
<dbReference type="InterPro" id="IPR012341">
    <property type="entry name" value="6hp_glycosidase-like_sf"/>
</dbReference>
<dbReference type="PANTHER" id="PTHR23403">
    <property type="entry name" value="TREHALASE"/>
    <property type="match status" value="1"/>
</dbReference>
<dbReference type="RefSeq" id="WP_245615915.1">
    <property type="nucleotide sequence ID" value="NZ_CP011071.1"/>
</dbReference>
<accession>A0A0D5YWY6</accession>
<dbReference type="KEGG" id="mlt:VC82_2822"/>
<keyword evidence="1" id="KW-0378">Hydrolase</keyword>
<dbReference type="SUPFAM" id="SSF48208">
    <property type="entry name" value="Six-hairpin glycosidases"/>
    <property type="match status" value="1"/>
</dbReference>
<dbReference type="EMBL" id="CP011071">
    <property type="protein sequence ID" value="AKA36368.1"/>
    <property type="molecule type" value="Genomic_DNA"/>
</dbReference>
<keyword evidence="3" id="KW-0732">Signal</keyword>
<reference evidence="4 5" key="1">
    <citation type="submission" date="2015-03" db="EMBL/GenBank/DDBJ databases">
        <title>Complete genome sequence of Muricauda lutaonensis CC-HSB-11T, isolated from a coastal hot spring.</title>
        <authorList>
            <person name="Kim K.M."/>
        </authorList>
    </citation>
    <scope>NUCLEOTIDE SEQUENCE [LARGE SCALE GENOMIC DNA]</scope>
    <source>
        <strain evidence="4 5">CC-HSB-11</strain>
    </source>
</reference>
<sequence length="530" mass="60925">MKRYLLSVLFLFLLSIACKHTPAVDKNLSLYESQLFKDVQLQAVFKDSKTFVDLVPMASIAELEAKYLEQKEQPDFDLEAFVSEHFEDRSMRSLAISTDTTKTMYEHIGDMWEKLARGPDTLVPYSSRIPLPHRYVVPGGRFQEIYYWDSYFTIEGLLAANKKRLAKSMVDNFAFLIDSLGFIPNGTRDYFLTRSQPPFFSVMVSALAREDKNMLLYYLPEMAKEYEFFMAHDSIDRPYGADQHVVQMIGGGLLNRYWDKGDSPRPEAYKEDVHLASEKATEEEKKQLYRDLRSAAESGWDFSSRWYLEEGDFASTGTTSIIPVDLNCLLFHLEWQLSKASRMKGDKAAVAHFRGLANQRKNLIRQYLWNEEVGYFMDFNFKKAEHTPHMTLAGAFPLFFGIANRDQAEKIKDVLMEQFLKEGGLVTTLNHSGQQWDAPNGWAPLQWMAVNGLLAYGYKEEAKEIMQRWLALNEKVFENTGKMMEKYNVEDLSLLSGGGEYETQDGFGWTNGVALGFKKILDEIEASETE</sequence>
<dbReference type="Proteomes" id="UP000032726">
    <property type="component" value="Chromosome"/>
</dbReference>
<proteinExistence type="predicted"/>
<dbReference type="InterPro" id="IPR008928">
    <property type="entry name" value="6-hairpin_glycosidase_sf"/>
</dbReference>
<evidence type="ECO:0000256" key="2">
    <source>
        <dbReference type="ARBA" id="ARBA00023295"/>
    </source>
</evidence>
<dbReference type="PANTHER" id="PTHR23403:SF1">
    <property type="entry name" value="TREHALASE"/>
    <property type="match status" value="1"/>
</dbReference>
<dbReference type="PROSITE" id="PS00927">
    <property type="entry name" value="TREHALASE_1"/>
    <property type="match status" value="1"/>
</dbReference>
<evidence type="ECO:0000256" key="3">
    <source>
        <dbReference type="SAM" id="SignalP"/>
    </source>
</evidence>
<dbReference type="PROSITE" id="PS51257">
    <property type="entry name" value="PROKAR_LIPOPROTEIN"/>
    <property type="match status" value="1"/>
</dbReference>
<evidence type="ECO:0000256" key="1">
    <source>
        <dbReference type="ARBA" id="ARBA00022801"/>
    </source>
</evidence>
<keyword evidence="2" id="KW-0326">Glycosidase</keyword>
<dbReference type="PATRIC" id="fig|516051.4.peg.2890"/>
<dbReference type="PROSITE" id="PS00928">
    <property type="entry name" value="TREHALASE_2"/>
    <property type="match status" value="1"/>
</dbReference>
<organism evidence="4 5">
    <name type="scientific">Flagellimonas lutaonensis</name>
    <dbReference type="NCBI Taxonomy" id="516051"/>
    <lineage>
        <taxon>Bacteria</taxon>
        <taxon>Pseudomonadati</taxon>
        <taxon>Bacteroidota</taxon>
        <taxon>Flavobacteriia</taxon>
        <taxon>Flavobacteriales</taxon>
        <taxon>Flavobacteriaceae</taxon>
        <taxon>Flagellimonas</taxon>
    </lineage>
</organism>
<keyword evidence="5" id="KW-1185">Reference proteome</keyword>
<dbReference type="Pfam" id="PF01204">
    <property type="entry name" value="Trehalase"/>
    <property type="match status" value="1"/>
</dbReference>
<dbReference type="Gene3D" id="1.50.10.10">
    <property type="match status" value="1"/>
</dbReference>
<dbReference type="AlphaFoldDB" id="A0A0D5YWY6"/>